<reference evidence="4" key="1">
    <citation type="submission" date="2016-11" db="UniProtKB">
        <authorList>
            <consortium name="WormBaseParasite"/>
        </authorList>
    </citation>
    <scope>IDENTIFICATION</scope>
</reference>
<evidence type="ECO:0000313" key="3">
    <source>
        <dbReference type="Proteomes" id="UP000095282"/>
    </source>
</evidence>
<feature type="signal peptide" evidence="2">
    <location>
        <begin position="1"/>
        <end position="18"/>
    </location>
</feature>
<feature type="region of interest" description="Disordered" evidence="1">
    <location>
        <begin position="25"/>
        <end position="172"/>
    </location>
</feature>
<keyword evidence="3" id="KW-1185">Reference proteome</keyword>
<accession>A0A1I7UMR5</accession>
<sequence length="219" mass="22466">MKTLFFALFCAFVTLSFARPQQSYEKNGPAKLYKSDGGDGDDGYGTGGFKLDGDDGDDGYGTGGIKLDGDDDGGYGTGDGDGGDGSVKNGDPIAVTGPAKYFQSAGKNDGKDDNGEPVAVTGEPDGYKVAGKDDGKSDNGEPVAATGAPDGSKDSGDDGKSDVGEPVAATEQSEIVHLRTSYIASNAYRVSSPIARKQRNGKSVAHASRNGPHRLVSRK</sequence>
<dbReference type="Proteomes" id="UP000095282">
    <property type="component" value="Unplaced"/>
</dbReference>
<evidence type="ECO:0000256" key="1">
    <source>
        <dbReference type="SAM" id="MobiDB-lite"/>
    </source>
</evidence>
<organism evidence="3 4">
    <name type="scientific">Caenorhabditis tropicalis</name>
    <dbReference type="NCBI Taxonomy" id="1561998"/>
    <lineage>
        <taxon>Eukaryota</taxon>
        <taxon>Metazoa</taxon>
        <taxon>Ecdysozoa</taxon>
        <taxon>Nematoda</taxon>
        <taxon>Chromadorea</taxon>
        <taxon>Rhabditida</taxon>
        <taxon>Rhabditina</taxon>
        <taxon>Rhabditomorpha</taxon>
        <taxon>Rhabditoidea</taxon>
        <taxon>Rhabditidae</taxon>
        <taxon>Peloderinae</taxon>
        <taxon>Caenorhabditis</taxon>
    </lineage>
</organism>
<dbReference type="WBParaSite" id="Csp11.Scaffold630.g17529.t1">
    <property type="protein sequence ID" value="Csp11.Scaffold630.g17529.t1"/>
    <property type="gene ID" value="Csp11.Scaffold630.g17529"/>
</dbReference>
<keyword evidence="2" id="KW-0732">Signal</keyword>
<evidence type="ECO:0000313" key="4">
    <source>
        <dbReference type="WBParaSite" id="Csp11.Scaffold630.g17529.t1"/>
    </source>
</evidence>
<protein>
    <submittedName>
        <fullName evidence="4">Cell surface protein</fullName>
    </submittedName>
</protein>
<feature type="region of interest" description="Disordered" evidence="1">
    <location>
        <begin position="193"/>
        <end position="219"/>
    </location>
</feature>
<dbReference type="eggNOG" id="ENOG502TIG7">
    <property type="taxonomic scope" value="Eukaryota"/>
</dbReference>
<proteinExistence type="predicted"/>
<dbReference type="AlphaFoldDB" id="A0A1I7UMR5"/>
<feature type="chain" id="PRO_5009309124" evidence="2">
    <location>
        <begin position="19"/>
        <end position="219"/>
    </location>
</feature>
<feature type="compositionally biased region" description="Basic and acidic residues" evidence="1">
    <location>
        <begin position="151"/>
        <end position="163"/>
    </location>
</feature>
<feature type="compositionally biased region" description="Basic and acidic residues" evidence="1">
    <location>
        <begin position="130"/>
        <end position="139"/>
    </location>
</feature>
<evidence type="ECO:0000256" key="2">
    <source>
        <dbReference type="SAM" id="SignalP"/>
    </source>
</evidence>
<name>A0A1I7UMR5_9PELO</name>
<feature type="compositionally biased region" description="Gly residues" evidence="1">
    <location>
        <begin position="74"/>
        <end position="85"/>
    </location>
</feature>